<proteinExistence type="predicted"/>
<protein>
    <submittedName>
        <fullName evidence="1">Uncharacterized protein</fullName>
    </submittedName>
</protein>
<keyword evidence="2" id="KW-1185">Reference proteome</keyword>
<gene>
    <name evidence="1" type="ORF">ICJ83_09935</name>
</gene>
<sequence length="173" mass="18680">MKLKLSYLFLVLTIFLSCDELDKLTEFDVSDNYGTTLNVAVPEGGSMSWSENITVNLASNNQVQENLEYIQDVTITNLSFEIDNYVGAADGKLSNATISIAGNTISIGSIDLKAADDSNQIFSIGTAEQLALIAAYLKNEQRVTATLSGTLNTTPVNFDVNIDVEVTVTIDVI</sequence>
<dbReference type="PROSITE" id="PS51257">
    <property type="entry name" value="PROKAR_LIPOPROTEIN"/>
    <property type="match status" value="1"/>
</dbReference>
<accession>A0A8J6Q9F9</accession>
<evidence type="ECO:0000313" key="1">
    <source>
        <dbReference type="EMBL" id="MBD0832452.1"/>
    </source>
</evidence>
<name>A0A8J6Q9F9_9FLAO</name>
<organism evidence="1 2">
    <name type="scientific">Aestuariibaculum sediminum</name>
    <dbReference type="NCBI Taxonomy" id="2770637"/>
    <lineage>
        <taxon>Bacteria</taxon>
        <taxon>Pseudomonadati</taxon>
        <taxon>Bacteroidota</taxon>
        <taxon>Flavobacteriia</taxon>
        <taxon>Flavobacteriales</taxon>
        <taxon>Flavobacteriaceae</taxon>
    </lineage>
</organism>
<dbReference type="Proteomes" id="UP000600588">
    <property type="component" value="Unassembled WGS sequence"/>
</dbReference>
<dbReference type="EMBL" id="JACVXB010000003">
    <property type="protein sequence ID" value="MBD0832452.1"/>
    <property type="molecule type" value="Genomic_DNA"/>
</dbReference>
<evidence type="ECO:0000313" key="2">
    <source>
        <dbReference type="Proteomes" id="UP000600588"/>
    </source>
</evidence>
<reference evidence="1 2" key="1">
    <citation type="submission" date="2020-09" db="EMBL/GenBank/DDBJ databases">
        <title>TT11 complete genome.</title>
        <authorList>
            <person name="Wu Z."/>
        </authorList>
    </citation>
    <scope>NUCLEOTIDE SEQUENCE [LARGE SCALE GENOMIC DNA]</scope>
    <source>
        <strain evidence="1 2">TT11</strain>
    </source>
</reference>
<dbReference type="RefSeq" id="WP_188230225.1">
    <property type="nucleotide sequence ID" value="NZ_JACVXB010000003.1"/>
</dbReference>
<comment type="caution">
    <text evidence="1">The sequence shown here is derived from an EMBL/GenBank/DDBJ whole genome shotgun (WGS) entry which is preliminary data.</text>
</comment>
<dbReference type="AlphaFoldDB" id="A0A8J6Q9F9"/>